<proteinExistence type="predicted"/>
<evidence type="ECO:0000313" key="2">
    <source>
        <dbReference type="EMBL" id="VCU07976.1"/>
    </source>
</evidence>
<feature type="transmembrane region" description="Helical" evidence="1">
    <location>
        <begin position="47"/>
        <end position="68"/>
    </location>
</feature>
<gene>
    <name evidence="2" type="ORF">RHODGE_RHODGE_01119</name>
</gene>
<keyword evidence="1" id="KW-1133">Transmembrane helix</keyword>
<organism evidence="2 3">
    <name type="scientific">Rhodoplanes serenus</name>
    <dbReference type="NCBI Taxonomy" id="200615"/>
    <lineage>
        <taxon>Bacteria</taxon>
        <taxon>Pseudomonadati</taxon>
        <taxon>Pseudomonadota</taxon>
        <taxon>Alphaproteobacteria</taxon>
        <taxon>Hyphomicrobiales</taxon>
        <taxon>Nitrobacteraceae</taxon>
        <taxon>Rhodoplanes</taxon>
    </lineage>
</organism>
<name>A0A3S4AZI5_9BRAD</name>
<dbReference type="Pfam" id="PF10947">
    <property type="entry name" value="DUF2628"/>
    <property type="match status" value="1"/>
</dbReference>
<dbReference type="AlphaFoldDB" id="A0A3S4AZI5"/>
<protein>
    <recommendedName>
        <fullName evidence="4">DUF2628 domain-containing protein</fullName>
    </recommendedName>
</protein>
<dbReference type="Proteomes" id="UP000289200">
    <property type="component" value="Unassembled WGS sequence"/>
</dbReference>
<dbReference type="EMBL" id="UWOC01000088">
    <property type="protein sequence ID" value="VCU07976.1"/>
    <property type="molecule type" value="Genomic_DNA"/>
</dbReference>
<sequence length="168" mass="18134">MAVYAVLEPPARPDGQPVDLDRVQLVPDGFSWGAFLFGPLWMLWHRLWLVLLGWLAVTVALAVAQGLLGVSGNGRLVVAALVALLVGLEAGMLRRWTLRRAGWRDHGIVVADDVEAAEQRYFVRATRERDAAAVPPYEADRGPLTAPRATPPSRGGVLGLFPLPGGGR</sequence>
<evidence type="ECO:0000313" key="3">
    <source>
        <dbReference type="Proteomes" id="UP000289200"/>
    </source>
</evidence>
<keyword evidence="1" id="KW-0472">Membrane</keyword>
<evidence type="ECO:0008006" key="4">
    <source>
        <dbReference type="Google" id="ProtNLM"/>
    </source>
</evidence>
<keyword evidence="3" id="KW-1185">Reference proteome</keyword>
<reference evidence="3" key="1">
    <citation type="submission" date="2018-10" db="EMBL/GenBank/DDBJ databases">
        <authorList>
            <person name="Peiro R."/>
            <person name="Begona"/>
            <person name="Cbmso G."/>
            <person name="Lopez M."/>
            <person name="Gonzalez S."/>
            <person name="Sacristan E."/>
            <person name="Castillo E."/>
        </authorList>
    </citation>
    <scope>NUCLEOTIDE SEQUENCE [LARGE SCALE GENOMIC DNA]</scope>
</reference>
<feature type="transmembrane region" description="Helical" evidence="1">
    <location>
        <begin position="74"/>
        <end position="93"/>
    </location>
</feature>
<comment type="caution">
    <text evidence="2">The sequence shown here is derived from an EMBL/GenBank/DDBJ whole genome shotgun (WGS) entry which is preliminary data.</text>
</comment>
<keyword evidence="1" id="KW-0812">Transmembrane</keyword>
<accession>A0A3S4AZI5</accession>
<dbReference type="InterPro" id="IPR024399">
    <property type="entry name" value="DUF2628"/>
</dbReference>
<evidence type="ECO:0000256" key="1">
    <source>
        <dbReference type="SAM" id="Phobius"/>
    </source>
</evidence>